<feature type="domain" description="Dynein heavy chain tail" evidence="1">
    <location>
        <begin position="128"/>
        <end position="423"/>
    </location>
</feature>
<proteinExistence type="predicted"/>
<dbReference type="EMBL" id="JBHFQA010000014">
    <property type="protein sequence ID" value="KAL2088082.1"/>
    <property type="molecule type" value="Genomic_DNA"/>
</dbReference>
<dbReference type="Pfam" id="PF08385">
    <property type="entry name" value="DHC_N1"/>
    <property type="match status" value="2"/>
</dbReference>
<dbReference type="InterPro" id="IPR026983">
    <property type="entry name" value="DHC"/>
</dbReference>
<evidence type="ECO:0000313" key="2">
    <source>
        <dbReference type="EMBL" id="KAL2088082.1"/>
    </source>
</evidence>
<organism evidence="2 3">
    <name type="scientific">Coilia grayii</name>
    <name type="common">Gray's grenadier anchovy</name>
    <dbReference type="NCBI Taxonomy" id="363190"/>
    <lineage>
        <taxon>Eukaryota</taxon>
        <taxon>Metazoa</taxon>
        <taxon>Chordata</taxon>
        <taxon>Craniata</taxon>
        <taxon>Vertebrata</taxon>
        <taxon>Euteleostomi</taxon>
        <taxon>Actinopterygii</taxon>
        <taxon>Neopterygii</taxon>
        <taxon>Teleostei</taxon>
        <taxon>Clupei</taxon>
        <taxon>Clupeiformes</taxon>
        <taxon>Clupeoidei</taxon>
        <taxon>Engraulidae</taxon>
        <taxon>Coilinae</taxon>
        <taxon>Coilia</taxon>
    </lineage>
</organism>
<accession>A0ABD1JLR1</accession>
<dbReference type="PANTHER" id="PTHR46532">
    <property type="entry name" value="MALE FERTILITY FACTOR KL5"/>
    <property type="match status" value="1"/>
</dbReference>
<reference evidence="2 3" key="1">
    <citation type="submission" date="2024-09" db="EMBL/GenBank/DDBJ databases">
        <title>A chromosome-level genome assembly of Gray's grenadier anchovy, Coilia grayii.</title>
        <authorList>
            <person name="Fu Z."/>
        </authorList>
    </citation>
    <scope>NUCLEOTIDE SEQUENCE [LARGE SCALE GENOMIC DNA]</scope>
    <source>
        <strain evidence="2">G4</strain>
        <tissue evidence="2">Muscle</tissue>
    </source>
</reference>
<dbReference type="Proteomes" id="UP001591681">
    <property type="component" value="Unassembled WGS sequence"/>
</dbReference>
<evidence type="ECO:0000259" key="1">
    <source>
        <dbReference type="Pfam" id="PF08385"/>
    </source>
</evidence>
<dbReference type="AlphaFoldDB" id="A0ABD1JLR1"/>
<sequence length="603" mass="69101">MCPPPVPLLTTSPPWRTKVLCVLKKRHSKVSQTGFRTELRLGEVSGNPMDHAPILISEVLVSVMTYPGNHGGWPRVLAEDLRRHMEALKSRVVTLRGRAEGRTLLPLPLCMERSTTQDLSPEVDRALIYSIESMVIQWAGQMGAVLQRDSSHVMRGEGHPGPSAELQYWAAQKDNLLGIQTQLQNPKVEQVVEILRRIDSSYYASFRDIILRVDQAVLEAEDIEVHLRPLKKHVCVFEERSFPQLEPHMPALFHTLCLLWTHSRHYCSAKRIVTLLQQLSNLLIDKAFAYLIPEELFKLELEEATERVQCALQVLCTYRRCFLLYRDKLTPTGPYSQSACTVKPWDFPSELVFHRTDRIVERLRMMEELFASALDFLKLERIELGGSRGKILSEVVYNMNEQFHDSWRVLRESKYDPLDYTKERRGGSAAGRFSGGAVQRRGGSAAGRFSGGAVLLKSTTISLGFVRDYERFMEQNRDFDQRLGTVLNLAFQHSQGLESAFKLLQMFGSLLERPRIHQLFSPNYALLLSMFQDQMTLCQRILDKQDEMTLCQRVLDKQRERLQGGGALLSKNMPVVAGNLKWSQEIRQRILTNRSHLHHLAHM</sequence>
<dbReference type="PANTHER" id="PTHR46532:SF11">
    <property type="entry name" value="DYNEIN AXONEMAL HEAVY CHAIN 12"/>
    <property type="match status" value="1"/>
</dbReference>
<evidence type="ECO:0000313" key="3">
    <source>
        <dbReference type="Proteomes" id="UP001591681"/>
    </source>
</evidence>
<keyword evidence="3" id="KW-1185">Reference proteome</keyword>
<dbReference type="InterPro" id="IPR013594">
    <property type="entry name" value="Dynein_heavy_tail"/>
</dbReference>
<comment type="caution">
    <text evidence="2">The sequence shown here is derived from an EMBL/GenBank/DDBJ whole genome shotgun (WGS) entry which is preliminary data.</text>
</comment>
<feature type="domain" description="Dynein heavy chain tail" evidence="1">
    <location>
        <begin position="464"/>
        <end position="599"/>
    </location>
</feature>
<protein>
    <recommendedName>
        <fullName evidence="1">Dynein heavy chain tail domain-containing protein</fullName>
    </recommendedName>
</protein>
<name>A0ABD1JLR1_9TELE</name>
<gene>
    <name evidence="2" type="ORF">ACEWY4_016910</name>
</gene>